<dbReference type="RefSeq" id="WP_150739386.1">
    <property type="nucleotide sequence ID" value="NZ_CABPSP010000011.1"/>
</dbReference>
<evidence type="ECO:0000313" key="4">
    <source>
        <dbReference type="EMBL" id="VVE70227.1"/>
    </source>
</evidence>
<protein>
    <submittedName>
        <fullName evidence="4">Putative autotransporter</fullName>
    </submittedName>
</protein>
<dbReference type="InterPro" id="IPR005546">
    <property type="entry name" value="Autotransporte_beta"/>
</dbReference>
<keyword evidence="1 2" id="KW-0732">Signal</keyword>
<dbReference type="Gene3D" id="2.40.128.130">
    <property type="entry name" value="Autotransporter beta-domain"/>
    <property type="match status" value="1"/>
</dbReference>
<dbReference type="InterPro" id="IPR006626">
    <property type="entry name" value="PbH1"/>
</dbReference>
<organism evidence="4 5">
    <name type="scientific">Pandoraea anapnoica</name>
    <dbReference type="NCBI Taxonomy" id="2508301"/>
    <lineage>
        <taxon>Bacteria</taxon>
        <taxon>Pseudomonadati</taxon>
        <taxon>Pseudomonadota</taxon>
        <taxon>Betaproteobacteria</taxon>
        <taxon>Burkholderiales</taxon>
        <taxon>Burkholderiaceae</taxon>
        <taxon>Pandoraea</taxon>
    </lineage>
</organism>
<dbReference type="EMBL" id="CABPSP010000011">
    <property type="protein sequence ID" value="VVE70227.1"/>
    <property type="molecule type" value="Genomic_DNA"/>
</dbReference>
<evidence type="ECO:0000256" key="2">
    <source>
        <dbReference type="SAM" id="SignalP"/>
    </source>
</evidence>
<dbReference type="SMART" id="SM00710">
    <property type="entry name" value="PbH1"/>
    <property type="match status" value="5"/>
</dbReference>
<dbReference type="OrthoDB" id="8932702at2"/>
<proteinExistence type="predicted"/>
<dbReference type="PRINTS" id="PR01484">
    <property type="entry name" value="PRTACTNFAMLY"/>
</dbReference>
<accession>A0A5E5AAU8</accession>
<dbReference type="GO" id="GO:0019867">
    <property type="term" value="C:outer membrane"/>
    <property type="evidence" value="ECO:0007669"/>
    <property type="project" value="InterPro"/>
</dbReference>
<dbReference type="CDD" id="cd01343">
    <property type="entry name" value="PL1_Passenger_AT"/>
    <property type="match status" value="1"/>
</dbReference>
<dbReference type="InterPro" id="IPR036709">
    <property type="entry name" value="Autotransporte_beta_dom_sf"/>
</dbReference>
<name>A0A5E5AAU8_9BURK</name>
<evidence type="ECO:0000313" key="5">
    <source>
        <dbReference type="Proteomes" id="UP000383122"/>
    </source>
</evidence>
<evidence type="ECO:0000256" key="1">
    <source>
        <dbReference type="ARBA" id="ARBA00022729"/>
    </source>
</evidence>
<dbReference type="InterPro" id="IPR006315">
    <property type="entry name" value="OM_autotransptr_brl_dom"/>
</dbReference>
<dbReference type="InterPro" id="IPR051551">
    <property type="entry name" value="Autotransporter_adhesion"/>
</dbReference>
<dbReference type="InterPro" id="IPR003991">
    <property type="entry name" value="Pertactin_virulence_factor"/>
</dbReference>
<feature type="domain" description="Autotransporter" evidence="3">
    <location>
        <begin position="481"/>
        <end position="750"/>
    </location>
</feature>
<sequence>MKTLKPTALKRHPIAHAVAACVACLAAQAHATIVDGVAQTVSAPGDPAETWQVINGGSLSVEPGAATNAINVETGSTLSVNGATVGATVGVNSGIQFLNTSGTIANSTISSTSGSGVALGSAGGSTIAPVVTITNSTVSGAQFGATVGTKGTLTITDSTLTSSGTGQFYAGLANYDSTLVVTGGSVSGLNGIWVSTGINGAASTTTLSGTQVTGNGGPGILIQPQPTVPGPRNVTIDIENGTTITGSDGNVIKAVGDMTSNVTVDNSQLTGNVTGDGTAVVDLTLQNNASLTGSLVNLNSLAVNSGGKWILTANNTVPTVTMNAGTIDISGTAAGTGTYHTLTLGTLSGNGNFLMGTNIATHTGDLLAVTGAATGSYQLHITNTGAEPSQIRPLTVVTTGGGGAAFSLVGGKVDAGVYSYDLRQDGNNWVLMTDPHDPGDPGGPDLTPGAQTVIGISGVAPSVWAGEQSILRSRLGDVRLADQSNSGVWVRTFGKQFHATPVSGVDYRQTQYGVMGGAEAVVGKAWGGTWLVGGLLGTSHSKLSFDGGSTGGVNSYTAGLYGTWLGSTGYYFETVVRYNHFQNDANVIMSDGAGAHGSFGENSVGATFEFGRHMKFNDDWFVEPYAHLSLLRVGGDDFTLTNGMQSNTSHTGSVQLRVGAAFGKTLSLSGGGQIQPYLKLALVQEFIKSNQVVVNGIGFNNDLSGTRFEFGAGVVGQVRRNLQIYSEVESSVGRNINQPWGFQVGVRYTF</sequence>
<evidence type="ECO:0000259" key="3">
    <source>
        <dbReference type="PROSITE" id="PS51208"/>
    </source>
</evidence>
<gene>
    <name evidence="4" type="ORF">PAN31117_03598</name>
</gene>
<keyword evidence="5" id="KW-1185">Reference proteome</keyword>
<dbReference type="InterPro" id="IPR011050">
    <property type="entry name" value="Pectin_lyase_fold/virulence"/>
</dbReference>
<dbReference type="SUPFAM" id="SSF51126">
    <property type="entry name" value="Pectin lyase-like"/>
    <property type="match status" value="1"/>
</dbReference>
<dbReference type="SUPFAM" id="SSF103515">
    <property type="entry name" value="Autotransporter"/>
    <property type="match status" value="1"/>
</dbReference>
<dbReference type="PANTHER" id="PTHR35037:SF7">
    <property type="entry name" value="AUTOTRANSPORTER"/>
    <property type="match status" value="1"/>
</dbReference>
<dbReference type="Proteomes" id="UP000383122">
    <property type="component" value="Unassembled WGS sequence"/>
</dbReference>
<dbReference type="NCBIfam" id="TIGR01414">
    <property type="entry name" value="autotrans_barl"/>
    <property type="match status" value="1"/>
</dbReference>
<dbReference type="Pfam" id="PF03797">
    <property type="entry name" value="Autotransporter"/>
    <property type="match status" value="1"/>
</dbReference>
<feature type="signal peptide" evidence="2">
    <location>
        <begin position="1"/>
        <end position="31"/>
    </location>
</feature>
<reference evidence="4 5" key="1">
    <citation type="submission" date="2019-08" db="EMBL/GenBank/DDBJ databases">
        <authorList>
            <person name="Peeters C."/>
        </authorList>
    </citation>
    <scope>NUCLEOTIDE SEQUENCE [LARGE SCALE GENOMIC DNA]</scope>
    <source>
        <strain evidence="4 5">LMG 31117</strain>
    </source>
</reference>
<dbReference type="AlphaFoldDB" id="A0A5E5AAU8"/>
<dbReference type="Gene3D" id="2.160.20.20">
    <property type="match status" value="1"/>
</dbReference>
<dbReference type="Pfam" id="PF03212">
    <property type="entry name" value="Pertactin"/>
    <property type="match status" value="1"/>
</dbReference>
<dbReference type="InterPro" id="IPR004899">
    <property type="entry name" value="Pertactin_central"/>
</dbReference>
<dbReference type="PROSITE" id="PS51208">
    <property type="entry name" value="AUTOTRANSPORTER"/>
    <property type="match status" value="1"/>
</dbReference>
<feature type="chain" id="PRO_5022707964" evidence="2">
    <location>
        <begin position="32"/>
        <end position="750"/>
    </location>
</feature>
<dbReference type="InterPro" id="IPR012332">
    <property type="entry name" value="Autotransporter_pectin_lyase_C"/>
</dbReference>
<dbReference type="SMART" id="SM00869">
    <property type="entry name" value="Autotransporter"/>
    <property type="match status" value="1"/>
</dbReference>
<dbReference type="PANTHER" id="PTHR35037">
    <property type="entry name" value="C-TERMINAL REGION OF AIDA-LIKE PROTEIN"/>
    <property type="match status" value="1"/>
</dbReference>